<name>A0A8J2RXB8_9CRUS</name>
<dbReference type="Pfam" id="PF00856">
    <property type="entry name" value="SET"/>
    <property type="match status" value="1"/>
</dbReference>
<dbReference type="InterPro" id="IPR050600">
    <property type="entry name" value="SETD3_SETD6_MTase"/>
</dbReference>
<dbReference type="Gene3D" id="3.90.1410.10">
    <property type="entry name" value="set domain protein methyltransferase, domain 1"/>
    <property type="match status" value="1"/>
</dbReference>
<reference evidence="2" key="1">
    <citation type="submission" date="2021-11" db="EMBL/GenBank/DDBJ databases">
        <authorList>
            <person name="Schell T."/>
        </authorList>
    </citation>
    <scope>NUCLEOTIDE SEQUENCE</scope>
    <source>
        <strain evidence="2">M5</strain>
    </source>
</reference>
<proteinExistence type="predicted"/>
<dbReference type="Proteomes" id="UP000789390">
    <property type="component" value="Unassembled WGS sequence"/>
</dbReference>
<gene>
    <name evidence="2" type="ORF">DGAL_LOCUS11914</name>
</gene>
<dbReference type="GO" id="GO:0016279">
    <property type="term" value="F:protein-lysine N-methyltransferase activity"/>
    <property type="evidence" value="ECO:0007669"/>
    <property type="project" value="InterPro"/>
</dbReference>
<comment type="caution">
    <text evidence="2">The sequence shown here is derived from an EMBL/GenBank/DDBJ whole genome shotgun (WGS) entry which is preliminary data.</text>
</comment>
<dbReference type="InterPro" id="IPR046341">
    <property type="entry name" value="SET_dom_sf"/>
</dbReference>
<sequence length="924" mass="105837">MGRTSRIRKRLLRNVRPVRIDSLPEFVGLCKWMSVNGWDVVSKGCLTTKPALFNTTGRGLMAMSSLAPSHLLVQIPKRLLITKDKVLMEIADLQQFSMSTAECLTFFILVSKVNGLYSSYISTLPKSFSVGGLCNSQEVAVLPSFIQEKLICNKNYVLKKYEKTCEIWKKIYSSATLSLELFQWAWFCVNTRAVFYQDSSRQDRTKHLNGLNMNMTDILENNMALAPYLDMFNHDSEVVVEAGFNQTSQCYEIRSNRHIKKYQQVFINYGPHDNLKLFLEYGFIMKTNLHKIVEFDIHFLFDLVLASSSKPCCLHSKQIALLRQLSKMGNLFCSQEGLSWNAQIALMIISLNDYQLSKKIDSPLEIVPNKKQINMLGPKLVSYLILKVKESLNKAHQIPSGHSTSSFIVAKSLMEDMLNILNDCILILKPVVINQSSATAFEYEEEQTETLTSSRRKSFKKRVSFAGRDEIKEFQKHEVLTLEKLEKALNKLQDETLYSNVDASGWDCEKENLLQQTGQKIEILNQCDDMEITSTITVAVNQSDSMVQDIEMEVSSGSLIPICNVVGVDCVIQEESTSSTRMAVIEDSLAYVKDPRIKISIQEMEILTNQKDVSCPSVSEKFIQPIEEPNEFSRVKIIEDSNLHCSSVVSEVKTVEATNTYNEMTTLISDSTQKKLICVKEFVDEMKESEVNYPDFVAEELSEIIMLSSNLGWKIELFESVLVLSKIKNYLVLKFKLDRQYHYQKVKHYAIEEIEIDTQKDVEEKWTRLGLIILENSLENSNLKEVCSSTQDLPKLLHIVEEYTRIFLDFATEDSLKFELLANPRSIKFDTDYSKVNVTFELSNLENILWVRIFLNLTSAFPLSAKDIRIESILGTINKTELTNMITNIRPSSLYLTRIAECISDFLKFHPTNNDRKILYRARE</sequence>
<dbReference type="CDD" id="cd21853">
    <property type="entry name" value="KNL1_NTD"/>
    <property type="match status" value="1"/>
</dbReference>
<evidence type="ECO:0000259" key="1">
    <source>
        <dbReference type="PROSITE" id="PS50280"/>
    </source>
</evidence>
<dbReference type="AlphaFoldDB" id="A0A8J2RXB8"/>
<dbReference type="OrthoDB" id="341421at2759"/>
<dbReference type="PANTHER" id="PTHR13271">
    <property type="entry name" value="UNCHARACTERIZED PUTATIVE METHYLTRANSFERASE"/>
    <property type="match status" value="1"/>
</dbReference>
<dbReference type="SUPFAM" id="SSF82199">
    <property type="entry name" value="SET domain"/>
    <property type="match status" value="1"/>
</dbReference>
<keyword evidence="3" id="KW-1185">Reference proteome</keyword>
<accession>A0A8J2RXB8</accession>
<protein>
    <recommendedName>
        <fullName evidence="1">SET domain-containing protein</fullName>
    </recommendedName>
</protein>
<feature type="domain" description="SET" evidence="1">
    <location>
        <begin position="48"/>
        <end position="270"/>
    </location>
</feature>
<evidence type="ECO:0000313" key="2">
    <source>
        <dbReference type="EMBL" id="CAH0108523.1"/>
    </source>
</evidence>
<dbReference type="InterPro" id="IPR044429">
    <property type="entry name" value="SETD4_SET"/>
</dbReference>
<dbReference type="EMBL" id="CAKKLH010000285">
    <property type="protein sequence ID" value="CAH0108523.1"/>
    <property type="molecule type" value="Genomic_DNA"/>
</dbReference>
<dbReference type="PANTHER" id="PTHR13271:SF151">
    <property type="entry name" value="SET DOMAIN-CONTAINING PROTEIN 4"/>
    <property type="match status" value="1"/>
</dbReference>
<evidence type="ECO:0000313" key="3">
    <source>
        <dbReference type="Proteomes" id="UP000789390"/>
    </source>
</evidence>
<organism evidence="2 3">
    <name type="scientific">Daphnia galeata</name>
    <dbReference type="NCBI Taxonomy" id="27404"/>
    <lineage>
        <taxon>Eukaryota</taxon>
        <taxon>Metazoa</taxon>
        <taxon>Ecdysozoa</taxon>
        <taxon>Arthropoda</taxon>
        <taxon>Crustacea</taxon>
        <taxon>Branchiopoda</taxon>
        <taxon>Diplostraca</taxon>
        <taxon>Cladocera</taxon>
        <taxon>Anomopoda</taxon>
        <taxon>Daphniidae</taxon>
        <taxon>Daphnia</taxon>
    </lineage>
</organism>
<dbReference type="PROSITE" id="PS50280">
    <property type="entry name" value="SET"/>
    <property type="match status" value="1"/>
</dbReference>
<dbReference type="InterPro" id="IPR001214">
    <property type="entry name" value="SET_dom"/>
</dbReference>
<dbReference type="CDD" id="cd19177">
    <property type="entry name" value="SET_SETD4"/>
    <property type="match status" value="1"/>
</dbReference>